<protein>
    <submittedName>
        <fullName evidence="1">Uncharacterized protein</fullName>
    </submittedName>
</protein>
<evidence type="ECO:0000313" key="1">
    <source>
        <dbReference type="EMBL" id="OQE68908.1"/>
    </source>
</evidence>
<name>A0A1V6X1F7_PENNA</name>
<reference evidence="2" key="1">
    <citation type="journal article" date="2017" name="Nat. Microbiol.">
        <title>Global analysis of biosynthetic gene clusters reveals vast potential of secondary metabolite production in Penicillium species.</title>
        <authorList>
            <person name="Nielsen J.C."/>
            <person name="Grijseels S."/>
            <person name="Prigent S."/>
            <person name="Ji B."/>
            <person name="Dainat J."/>
            <person name="Nielsen K.F."/>
            <person name="Frisvad J.C."/>
            <person name="Workman M."/>
            <person name="Nielsen J."/>
        </authorList>
    </citation>
    <scope>NUCLEOTIDE SEQUENCE [LARGE SCALE GENOMIC DNA]</scope>
    <source>
        <strain evidence="2">IBT 13039</strain>
    </source>
</reference>
<accession>A0A1V6X1F7</accession>
<dbReference type="InterPro" id="IPR029069">
    <property type="entry name" value="HotDog_dom_sf"/>
</dbReference>
<dbReference type="Gene3D" id="3.10.129.10">
    <property type="entry name" value="Hotdog Thioesterase"/>
    <property type="match status" value="1"/>
</dbReference>
<sequence length="140" mass="16008">MYKLTLTAFSLNPFADIDLWRNHLINLPHSLVDPSEQMMRSLFEGYRPTFKPHSLGYEAESLLLLTPSQQMCYYDAFTAYLNTSFIHSVPPSAPMLLRAWPEKVEGRKVFLKGSVRIPGKSAHDWVDAVRIGALFIRPKP</sequence>
<keyword evidence="2" id="KW-1185">Reference proteome</keyword>
<organism evidence="1 2">
    <name type="scientific">Penicillium nalgiovense</name>
    <dbReference type="NCBI Taxonomy" id="60175"/>
    <lineage>
        <taxon>Eukaryota</taxon>
        <taxon>Fungi</taxon>
        <taxon>Dikarya</taxon>
        <taxon>Ascomycota</taxon>
        <taxon>Pezizomycotina</taxon>
        <taxon>Eurotiomycetes</taxon>
        <taxon>Eurotiomycetidae</taxon>
        <taxon>Eurotiales</taxon>
        <taxon>Aspergillaceae</taxon>
        <taxon>Penicillium</taxon>
    </lineage>
</organism>
<dbReference type="SUPFAM" id="SSF54637">
    <property type="entry name" value="Thioesterase/thiol ester dehydrase-isomerase"/>
    <property type="match status" value="1"/>
</dbReference>
<dbReference type="EMBL" id="MOOB01000142">
    <property type="protein sequence ID" value="OQE68908.1"/>
    <property type="molecule type" value="Genomic_DNA"/>
</dbReference>
<evidence type="ECO:0000313" key="2">
    <source>
        <dbReference type="Proteomes" id="UP000191691"/>
    </source>
</evidence>
<gene>
    <name evidence="1" type="ORF">PENNAL_c0142G08073</name>
</gene>
<comment type="caution">
    <text evidence="1">The sequence shown here is derived from an EMBL/GenBank/DDBJ whole genome shotgun (WGS) entry which is preliminary data.</text>
</comment>
<proteinExistence type="predicted"/>
<dbReference type="AlphaFoldDB" id="A0A1V6X1F7"/>
<dbReference type="Proteomes" id="UP000191691">
    <property type="component" value="Unassembled WGS sequence"/>
</dbReference>
<dbReference type="OMA" id="PSQQMCY"/>